<keyword evidence="3" id="KW-1185">Reference proteome</keyword>
<protein>
    <submittedName>
        <fullName evidence="2">RES family NAD+ phosphorylase</fullName>
    </submittedName>
</protein>
<dbReference type="Pfam" id="PF08808">
    <property type="entry name" value="RES"/>
    <property type="match status" value="1"/>
</dbReference>
<proteinExistence type="predicted"/>
<evidence type="ECO:0000259" key="1">
    <source>
        <dbReference type="SMART" id="SM00953"/>
    </source>
</evidence>
<evidence type="ECO:0000313" key="2">
    <source>
        <dbReference type="EMBL" id="MFC3970358.1"/>
    </source>
</evidence>
<comment type="caution">
    <text evidence="2">The sequence shown here is derived from an EMBL/GenBank/DDBJ whole genome shotgun (WGS) entry which is preliminary data.</text>
</comment>
<dbReference type="Proteomes" id="UP001595697">
    <property type="component" value="Unassembled WGS sequence"/>
</dbReference>
<dbReference type="SMART" id="SM00953">
    <property type="entry name" value="RES"/>
    <property type="match status" value="1"/>
</dbReference>
<dbReference type="InterPro" id="IPR014914">
    <property type="entry name" value="RES_dom"/>
</dbReference>
<dbReference type="EMBL" id="JBHSBD010000100">
    <property type="protein sequence ID" value="MFC3970358.1"/>
    <property type="molecule type" value="Genomic_DNA"/>
</dbReference>
<feature type="domain" description="RES" evidence="1">
    <location>
        <begin position="37"/>
        <end position="170"/>
    </location>
</feature>
<organism evidence="2 3">
    <name type="scientific">Rhizobium lemnae</name>
    <dbReference type="NCBI Taxonomy" id="1214924"/>
    <lineage>
        <taxon>Bacteria</taxon>
        <taxon>Pseudomonadati</taxon>
        <taxon>Pseudomonadota</taxon>
        <taxon>Alphaproteobacteria</taxon>
        <taxon>Hyphomicrobiales</taxon>
        <taxon>Rhizobiaceae</taxon>
        <taxon>Rhizobium/Agrobacterium group</taxon>
        <taxon>Rhizobium</taxon>
    </lineage>
</organism>
<dbReference type="RefSeq" id="WP_247261090.1">
    <property type="nucleotide sequence ID" value="NZ_JALJQZ010000016.1"/>
</dbReference>
<sequence>MTPGLTPTSDLLVLSLPANSHFVRIHQAVHSAVWFGPAPGAGPAYRFDAPSGQYRTMYAAQQLEGAFAETILRRANRIIARPYVELRQWSVIETARELSLLKLFDEGLVWHGVTADICSGDDYRISQSFAAALYASHSGLDGIAYRARHNNGQICYALFDRIAETSLQVVEKRLFSNERSITDALLRKHNASWDPMIPLPPP</sequence>
<name>A0ABV8EDE4_9HYPH</name>
<accession>A0ABV8EDE4</accession>
<gene>
    <name evidence="2" type="ORF">ACFOVS_19920</name>
</gene>
<reference evidence="3" key="1">
    <citation type="journal article" date="2019" name="Int. J. Syst. Evol. Microbiol.">
        <title>The Global Catalogue of Microorganisms (GCM) 10K type strain sequencing project: providing services to taxonomists for standard genome sequencing and annotation.</title>
        <authorList>
            <consortium name="The Broad Institute Genomics Platform"/>
            <consortium name="The Broad Institute Genome Sequencing Center for Infectious Disease"/>
            <person name="Wu L."/>
            <person name="Ma J."/>
        </authorList>
    </citation>
    <scope>NUCLEOTIDE SEQUENCE [LARGE SCALE GENOMIC DNA]</scope>
    <source>
        <strain evidence="3">TBRC 5781</strain>
    </source>
</reference>
<evidence type="ECO:0000313" key="3">
    <source>
        <dbReference type="Proteomes" id="UP001595697"/>
    </source>
</evidence>